<dbReference type="Proteomes" id="UP001182556">
    <property type="component" value="Unassembled WGS sequence"/>
</dbReference>
<comment type="caution">
    <text evidence="2">The sequence shown here is derived from an EMBL/GenBank/DDBJ whole genome shotgun (WGS) entry which is preliminary data.</text>
</comment>
<keyword evidence="3" id="KW-1185">Reference proteome</keyword>
<feature type="region of interest" description="Disordered" evidence="1">
    <location>
        <begin position="35"/>
        <end position="92"/>
    </location>
</feature>
<protein>
    <submittedName>
        <fullName evidence="2">Uncharacterized protein</fullName>
    </submittedName>
</protein>
<dbReference type="EMBL" id="JAODAN010000001">
    <property type="protein sequence ID" value="KAK1927161.1"/>
    <property type="molecule type" value="Genomic_DNA"/>
</dbReference>
<reference evidence="2" key="1">
    <citation type="submission" date="2023-02" db="EMBL/GenBank/DDBJ databases">
        <title>Identification and recombinant expression of a fungal hydrolase from Papiliotrema laurentii that hydrolyzes apple cutin and clears colloidal polyester polyurethane.</title>
        <authorList>
            <consortium name="DOE Joint Genome Institute"/>
            <person name="Roman V.A."/>
            <person name="Bojanowski C."/>
            <person name="Crable B.R."/>
            <person name="Wagner D.N."/>
            <person name="Hung C.S."/>
            <person name="Nadeau L.J."/>
            <person name="Schratz L."/>
            <person name="Haridas S."/>
            <person name="Pangilinan J."/>
            <person name="Lipzen A."/>
            <person name="Na H."/>
            <person name="Yan M."/>
            <person name="Ng V."/>
            <person name="Grigoriev I.V."/>
            <person name="Spatafora J.W."/>
            <person name="Barlow D."/>
            <person name="Biffinger J."/>
            <person name="Kelley-Loughnane N."/>
            <person name="Varaljay V.A."/>
            <person name="Crookes-Goodson W.J."/>
        </authorList>
    </citation>
    <scope>NUCLEOTIDE SEQUENCE</scope>
    <source>
        <strain evidence="2">5307AH</strain>
    </source>
</reference>
<accession>A0AAD9FW03</accession>
<proteinExistence type="predicted"/>
<sequence length="451" mass="51127">MSPRENEMIGSESLFEHYHLLHHRNGTVIDVPSGRSSFVPVPHPERDDQTATDPTWPRDVLLQSPRYDGPEESRTQYLPRGRQRAPDCDRDNRATFSLSVKSNITQPIPGQNMTVDITVRREGNGSEYPAFIDIGITTERNVSWAYQFVDDEEYRNITGARSGMFYEAMKISMLQLPDEKALQEDLTRRETMRLNRGFISTTSTGFWMPPRDGYSRFDFWEDNDETKEEHSLSIEVQIPRNVYPTFDKMFESLRSALDIRLHTIFTCELAPGCPGSDGETDDVVDAAGLGYTALDQEWKDYKLPLKPIKQRLDRSGFGRLLTHRSTVPLNVQMPPVSSAAPTASIRHYLDPDALGPLLSDSIDDEVIFPSLQLVPTDETGDELKRSRWDYERRAPGWCGREPRSDRCWKANGGGAGFHAASMWRSKMAKLKEAESSEAEVSEKGPGFVVQV</sequence>
<evidence type="ECO:0000313" key="3">
    <source>
        <dbReference type="Proteomes" id="UP001182556"/>
    </source>
</evidence>
<evidence type="ECO:0000256" key="1">
    <source>
        <dbReference type="SAM" id="MobiDB-lite"/>
    </source>
</evidence>
<name>A0AAD9FW03_PAPLA</name>
<organism evidence="2 3">
    <name type="scientific">Papiliotrema laurentii</name>
    <name type="common">Cryptococcus laurentii</name>
    <dbReference type="NCBI Taxonomy" id="5418"/>
    <lineage>
        <taxon>Eukaryota</taxon>
        <taxon>Fungi</taxon>
        <taxon>Dikarya</taxon>
        <taxon>Basidiomycota</taxon>
        <taxon>Agaricomycotina</taxon>
        <taxon>Tremellomycetes</taxon>
        <taxon>Tremellales</taxon>
        <taxon>Rhynchogastremaceae</taxon>
        <taxon>Papiliotrema</taxon>
    </lineage>
</organism>
<dbReference type="AlphaFoldDB" id="A0AAD9FW03"/>
<gene>
    <name evidence="2" type="ORF">DB88DRAFT_15055</name>
</gene>
<evidence type="ECO:0000313" key="2">
    <source>
        <dbReference type="EMBL" id="KAK1927161.1"/>
    </source>
</evidence>